<name>A0A8S9X3N4_APOLU</name>
<protein>
    <submittedName>
        <fullName evidence="1">Uncharacterized protein</fullName>
    </submittedName>
</protein>
<keyword evidence="2" id="KW-1185">Reference proteome</keyword>
<dbReference type="AlphaFoldDB" id="A0A8S9X3N4"/>
<gene>
    <name evidence="1" type="ORF">GE061_002085</name>
</gene>
<comment type="caution">
    <text evidence="1">The sequence shown here is derived from an EMBL/GenBank/DDBJ whole genome shotgun (WGS) entry which is preliminary data.</text>
</comment>
<accession>A0A8S9X3N4</accession>
<reference evidence="1" key="1">
    <citation type="journal article" date="2021" name="Mol. Ecol. Resour.">
        <title>Apolygus lucorum genome provides insights into omnivorousness and mesophyll feeding.</title>
        <authorList>
            <person name="Liu Y."/>
            <person name="Liu H."/>
            <person name="Wang H."/>
            <person name="Huang T."/>
            <person name="Liu B."/>
            <person name="Yang B."/>
            <person name="Yin L."/>
            <person name="Li B."/>
            <person name="Zhang Y."/>
            <person name="Zhang S."/>
            <person name="Jiang F."/>
            <person name="Zhang X."/>
            <person name="Ren Y."/>
            <person name="Wang B."/>
            <person name="Wang S."/>
            <person name="Lu Y."/>
            <person name="Wu K."/>
            <person name="Fan W."/>
            <person name="Wang G."/>
        </authorList>
    </citation>
    <scope>NUCLEOTIDE SEQUENCE</scope>
    <source>
        <strain evidence="1">12Hb</strain>
    </source>
</reference>
<dbReference type="Proteomes" id="UP000466442">
    <property type="component" value="Unassembled WGS sequence"/>
</dbReference>
<dbReference type="EMBL" id="WIXP02000010">
    <property type="protein sequence ID" value="KAF6203750.1"/>
    <property type="molecule type" value="Genomic_DNA"/>
</dbReference>
<evidence type="ECO:0000313" key="2">
    <source>
        <dbReference type="Proteomes" id="UP000466442"/>
    </source>
</evidence>
<organism evidence="1 2">
    <name type="scientific">Apolygus lucorum</name>
    <name type="common">Small green plant bug</name>
    <name type="synonym">Lygocoris lucorum</name>
    <dbReference type="NCBI Taxonomy" id="248454"/>
    <lineage>
        <taxon>Eukaryota</taxon>
        <taxon>Metazoa</taxon>
        <taxon>Ecdysozoa</taxon>
        <taxon>Arthropoda</taxon>
        <taxon>Hexapoda</taxon>
        <taxon>Insecta</taxon>
        <taxon>Pterygota</taxon>
        <taxon>Neoptera</taxon>
        <taxon>Paraneoptera</taxon>
        <taxon>Hemiptera</taxon>
        <taxon>Heteroptera</taxon>
        <taxon>Panheteroptera</taxon>
        <taxon>Cimicomorpha</taxon>
        <taxon>Miridae</taxon>
        <taxon>Mirini</taxon>
        <taxon>Apolygus</taxon>
    </lineage>
</organism>
<proteinExistence type="predicted"/>
<sequence length="92" mass="10164">MHFTALETTPASPYEKSRINMVKSHEATLKKHIENPSPRKMRSMIRGCSTGYGMCSSLDVTETTAMNRFPASATPFQGGSHLRISLYRPCAG</sequence>
<evidence type="ECO:0000313" key="1">
    <source>
        <dbReference type="EMBL" id="KAF6203750.1"/>
    </source>
</evidence>